<accession>A0ABU9Y1Q6</accession>
<feature type="compositionally biased region" description="Polar residues" evidence="1">
    <location>
        <begin position="1"/>
        <end position="13"/>
    </location>
</feature>
<dbReference type="Proteomes" id="UP001419910">
    <property type="component" value="Unassembled WGS sequence"/>
</dbReference>
<sequence length="61" mass="6221">MSGQPHNTPTEATAEQGEVMLDGPAGLAVSFTAEAAAKSAAAMASAATKAHRQLKNKGRRK</sequence>
<proteinExistence type="predicted"/>
<dbReference type="RefSeq" id="WP_343889489.1">
    <property type="nucleotide sequence ID" value="NZ_BAAAEH010000022.1"/>
</dbReference>
<evidence type="ECO:0000256" key="1">
    <source>
        <dbReference type="SAM" id="MobiDB-lite"/>
    </source>
</evidence>
<keyword evidence="3" id="KW-1185">Reference proteome</keyword>
<evidence type="ECO:0000313" key="3">
    <source>
        <dbReference type="Proteomes" id="UP001419910"/>
    </source>
</evidence>
<reference evidence="2 3" key="1">
    <citation type="submission" date="2024-05" db="EMBL/GenBank/DDBJ databases">
        <authorList>
            <person name="Liu Q."/>
            <person name="Xin Y.-H."/>
        </authorList>
    </citation>
    <scope>NUCLEOTIDE SEQUENCE [LARGE SCALE GENOMIC DNA]</scope>
    <source>
        <strain evidence="2 3">CGMCC 1.10181</strain>
    </source>
</reference>
<name>A0ABU9Y1Q6_9SPHN</name>
<comment type="caution">
    <text evidence="2">The sequence shown here is derived from an EMBL/GenBank/DDBJ whole genome shotgun (WGS) entry which is preliminary data.</text>
</comment>
<feature type="region of interest" description="Disordered" evidence="1">
    <location>
        <begin position="1"/>
        <end position="21"/>
    </location>
</feature>
<organism evidence="2 3">
    <name type="scientific">Sphingomonas oligophenolica</name>
    <dbReference type="NCBI Taxonomy" id="301154"/>
    <lineage>
        <taxon>Bacteria</taxon>
        <taxon>Pseudomonadati</taxon>
        <taxon>Pseudomonadota</taxon>
        <taxon>Alphaproteobacteria</taxon>
        <taxon>Sphingomonadales</taxon>
        <taxon>Sphingomonadaceae</taxon>
        <taxon>Sphingomonas</taxon>
    </lineage>
</organism>
<gene>
    <name evidence="2" type="ORF">ABC974_08860</name>
</gene>
<dbReference type="EMBL" id="JBDIME010000005">
    <property type="protein sequence ID" value="MEN2789733.1"/>
    <property type="molecule type" value="Genomic_DNA"/>
</dbReference>
<evidence type="ECO:0000313" key="2">
    <source>
        <dbReference type="EMBL" id="MEN2789733.1"/>
    </source>
</evidence>
<protein>
    <submittedName>
        <fullName evidence="2">Uncharacterized protein</fullName>
    </submittedName>
</protein>